<dbReference type="Proteomes" id="UP000672934">
    <property type="component" value="Unassembled WGS sequence"/>
</dbReference>
<sequence>MNDGELAQLAKYLRATYGGQPADVKADAVKALRVARPGH</sequence>
<name>A0A916MZV5_9BURK</name>
<keyword evidence="2" id="KW-1185">Reference proteome</keyword>
<dbReference type="AlphaFoldDB" id="A0A916MZV5"/>
<accession>A0A916MZV5</accession>
<reference evidence="1" key="1">
    <citation type="submission" date="2021-03" db="EMBL/GenBank/DDBJ databases">
        <authorList>
            <person name="Peeters C."/>
        </authorList>
    </citation>
    <scope>NUCLEOTIDE SEQUENCE</scope>
    <source>
        <strain evidence="1">LMG 31506</strain>
    </source>
</reference>
<evidence type="ECO:0000313" key="1">
    <source>
        <dbReference type="EMBL" id="CAG2154300.1"/>
    </source>
</evidence>
<protein>
    <submittedName>
        <fullName evidence="1">Uncharacterized protein</fullName>
    </submittedName>
</protein>
<dbReference type="EMBL" id="CAJPUY010000021">
    <property type="protein sequence ID" value="CAG2154300.1"/>
    <property type="molecule type" value="Genomic_DNA"/>
</dbReference>
<evidence type="ECO:0000313" key="2">
    <source>
        <dbReference type="Proteomes" id="UP000672934"/>
    </source>
</evidence>
<organism evidence="1 2">
    <name type="scientific">Cupriavidus yeoncheonensis</name>
    <dbReference type="NCBI Taxonomy" id="1462994"/>
    <lineage>
        <taxon>Bacteria</taxon>
        <taxon>Pseudomonadati</taxon>
        <taxon>Pseudomonadota</taxon>
        <taxon>Betaproteobacteria</taxon>
        <taxon>Burkholderiales</taxon>
        <taxon>Burkholderiaceae</taxon>
        <taxon>Cupriavidus</taxon>
    </lineage>
</organism>
<proteinExistence type="predicted"/>
<gene>
    <name evidence="1" type="ORF">LMG31506_05050</name>
</gene>
<comment type="caution">
    <text evidence="1">The sequence shown here is derived from an EMBL/GenBank/DDBJ whole genome shotgun (WGS) entry which is preliminary data.</text>
</comment>